<evidence type="ECO:0000313" key="2">
    <source>
        <dbReference type="Proteomes" id="UP000439903"/>
    </source>
</evidence>
<reference evidence="1 2" key="1">
    <citation type="journal article" date="2019" name="Environ. Microbiol.">
        <title>At the nexus of three kingdoms: the genome of the mycorrhizal fungus Gigaspora margarita provides insights into plant, endobacterial and fungal interactions.</title>
        <authorList>
            <person name="Venice F."/>
            <person name="Ghignone S."/>
            <person name="Salvioli di Fossalunga A."/>
            <person name="Amselem J."/>
            <person name="Novero M."/>
            <person name="Xianan X."/>
            <person name="Sedzielewska Toro K."/>
            <person name="Morin E."/>
            <person name="Lipzen A."/>
            <person name="Grigoriev I.V."/>
            <person name="Henrissat B."/>
            <person name="Martin F.M."/>
            <person name="Bonfante P."/>
        </authorList>
    </citation>
    <scope>NUCLEOTIDE SEQUENCE [LARGE SCALE GENOMIC DNA]</scope>
    <source>
        <strain evidence="1 2">BEG34</strain>
    </source>
</reference>
<dbReference type="AlphaFoldDB" id="A0A8H4ENE1"/>
<dbReference type="EMBL" id="WTPW01000310">
    <property type="protein sequence ID" value="KAF0524712.1"/>
    <property type="molecule type" value="Genomic_DNA"/>
</dbReference>
<sequence>MGSFMGIEFSNAERQSRRNILQIQKKFIYDHAVLDGSSFTSKINDFDLKFKDKLNTRYICFLDEAELKKKWNDKSDELGDRWLNAYGLHFKHEISDEDNIEEIEFIWTREEHMG</sequence>
<comment type="caution">
    <text evidence="1">The sequence shown here is derived from an EMBL/GenBank/DDBJ whole genome shotgun (WGS) entry which is preliminary data.</text>
</comment>
<accession>A0A8H4ENE1</accession>
<dbReference type="Proteomes" id="UP000439903">
    <property type="component" value="Unassembled WGS sequence"/>
</dbReference>
<dbReference type="OrthoDB" id="2445510at2759"/>
<proteinExistence type="predicted"/>
<name>A0A8H4ENE1_GIGMA</name>
<organism evidence="1 2">
    <name type="scientific">Gigaspora margarita</name>
    <dbReference type="NCBI Taxonomy" id="4874"/>
    <lineage>
        <taxon>Eukaryota</taxon>
        <taxon>Fungi</taxon>
        <taxon>Fungi incertae sedis</taxon>
        <taxon>Mucoromycota</taxon>
        <taxon>Glomeromycotina</taxon>
        <taxon>Glomeromycetes</taxon>
        <taxon>Diversisporales</taxon>
        <taxon>Gigasporaceae</taxon>
        <taxon>Gigaspora</taxon>
    </lineage>
</organism>
<protein>
    <submittedName>
        <fullName evidence="1">Uncharacterized protein</fullName>
    </submittedName>
</protein>
<evidence type="ECO:0000313" key="1">
    <source>
        <dbReference type="EMBL" id="KAF0524712.1"/>
    </source>
</evidence>
<keyword evidence="2" id="KW-1185">Reference proteome</keyword>
<gene>
    <name evidence="1" type="ORF">F8M41_014976</name>
</gene>